<dbReference type="OrthoDB" id="1430801at2"/>
<evidence type="ECO:0000313" key="3">
    <source>
        <dbReference type="Proteomes" id="UP000092967"/>
    </source>
</evidence>
<name>A0A1B1Y958_9FLAO</name>
<dbReference type="Pfam" id="PF10988">
    <property type="entry name" value="DUF2807"/>
    <property type="match status" value="1"/>
</dbReference>
<sequence>MRQLFLLLFISNIIFAQDLKKDLTSFKSINISSAMQVELISSDSCKIEVTGKDLEKLSINNLEQELKLSTSIDKKFKSDLRVKIYYQPGLRYLKLANLVELSSKDTINEKFLEIEAVNNVKAVLSVKTEDFIANLSLGSNFVLKGITESQKIKVGSKCFYDAFNFKSKKAFVEAKASQVGINVSEFLDANAKFKAEIVYIGNPYSVNEKTFLGKVIRKKD</sequence>
<dbReference type="InterPro" id="IPR021255">
    <property type="entry name" value="DUF2807"/>
</dbReference>
<dbReference type="EMBL" id="CP014224">
    <property type="protein sequence ID" value="ANW97249.1"/>
    <property type="molecule type" value="Genomic_DNA"/>
</dbReference>
<dbReference type="RefSeq" id="WP_068828276.1">
    <property type="nucleotide sequence ID" value="NZ_CP014224.1"/>
</dbReference>
<reference evidence="2 3" key="1">
    <citation type="submission" date="2016-02" db="EMBL/GenBank/DDBJ databases">
        <authorList>
            <person name="Wen L."/>
            <person name="He K."/>
            <person name="Yang H."/>
        </authorList>
    </citation>
    <scope>NUCLEOTIDE SEQUENCE [LARGE SCALE GENOMIC DNA]</scope>
    <source>
        <strain evidence="2 3">CZ1127</strain>
    </source>
</reference>
<accession>A0A1B1Y958</accession>
<dbReference type="STRING" id="1790137.AXE80_13525"/>
<feature type="domain" description="Putative auto-transporter adhesin head GIN" evidence="1">
    <location>
        <begin position="26"/>
        <end position="203"/>
    </location>
</feature>
<gene>
    <name evidence="2" type="ORF">AXE80_13525</name>
</gene>
<keyword evidence="3" id="KW-1185">Reference proteome</keyword>
<proteinExistence type="predicted"/>
<dbReference type="Gene3D" id="2.160.20.120">
    <property type="match status" value="1"/>
</dbReference>
<evidence type="ECO:0000259" key="1">
    <source>
        <dbReference type="Pfam" id="PF10988"/>
    </source>
</evidence>
<dbReference type="AlphaFoldDB" id="A0A1B1Y958"/>
<dbReference type="Proteomes" id="UP000092967">
    <property type="component" value="Chromosome"/>
</dbReference>
<organism evidence="2 3">
    <name type="scientific">Wenyingzhuangia fucanilytica</name>
    <dbReference type="NCBI Taxonomy" id="1790137"/>
    <lineage>
        <taxon>Bacteria</taxon>
        <taxon>Pseudomonadati</taxon>
        <taxon>Bacteroidota</taxon>
        <taxon>Flavobacteriia</taxon>
        <taxon>Flavobacteriales</taxon>
        <taxon>Flavobacteriaceae</taxon>
        <taxon>Wenyingzhuangia</taxon>
    </lineage>
</organism>
<dbReference type="KEGG" id="wfu:AXE80_13525"/>
<protein>
    <recommendedName>
        <fullName evidence="1">Putative auto-transporter adhesin head GIN domain-containing protein</fullName>
    </recommendedName>
</protein>
<evidence type="ECO:0000313" key="2">
    <source>
        <dbReference type="EMBL" id="ANW97249.1"/>
    </source>
</evidence>